<name>A0A7W3IPZ5_9ACTN</name>
<reference evidence="5 6" key="1">
    <citation type="submission" date="2020-07" db="EMBL/GenBank/DDBJ databases">
        <title>Sequencing the genomes of 1000 actinobacteria strains.</title>
        <authorList>
            <person name="Klenk H.-P."/>
        </authorList>
    </citation>
    <scope>NUCLEOTIDE SEQUENCE [LARGE SCALE GENOMIC DNA]</scope>
    <source>
        <strain evidence="5 6">DSM 100723</strain>
    </source>
</reference>
<organism evidence="5 6">
    <name type="scientific">Microlunatus kandeliicorticis</name>
    <dbReference type="NCBI Taxonomy" id="1759536"/>
    <lineage>
        <taxon>Bacteria</taxon>
        <taxon>Bacillati</taxon>
        <taxon>Actinomycetota</taxon>
        <taxon>Actinomycetes</taxon>
        <taxon>Propionibacteriales</taxon>
        <taxon>Propionibacteriaceae</taxon>
        <taxon>Microlunatus</taxon>
    </lineage>
</organism>
<dbReference type="PANTHER" id="PTHR43199:SF1">
    <property type="entry name" value="GLUTATHIONE HYDROLASE PROENZYME"/>
    <property type="match status" value="1"/>
</dbReference>
<evidence type="ECO:0000256" key="3">
    <source>
        <dbReference type="ARBA" id="ARBA00022801"/>
    </source>
</evidence>
<dbReference type="InterPro" id="IPR043137">
    <property type="entry name" value="GGT_ssub_C"/>
</dbReference>
<dbReference type="EMBL" id="JACGWT010000001">
    <property type="protein sequence ID" value="MBA8793090.1"/>
    <property type="molecule type" value="Genomic_DNA"/>
</dbReference>
<evidence type="ECO:0000256" key="4">
    <source>
        <dbReference type="ARBA" id="ARBA00023145"/>
    </source>
</evidence>
<dbReference type="AlphaFoldDB" id="A0A7W3IPZ5"/>
<dbReference type="PRINTS" id="PR01210">
    <property type="entry name" value="GGTRANSPTASE"/>
</dbReference>
<dbReference type="PANTHER" id="PTHR43199">
    <property type="entry name" value="GLUTATHIONE HYDROLASE"/>
    <property type="match status" value="1"/>
</dbReference>
<dbReference type="Pfam" id="PF01019">
    <property type="entry name" value="G_glu_transpept"/>
    <property type="match status" value="2"/>
</dbReference>
<dbReference type="Proteomes" id="UP000523079">
    <property type="component" value="Unassembled WGS sequence"/>
</dbReference>
<dbReference type="GO" id="GO:0036374">
    <property type="term" value="F:glutathione hydrolase activity"/>
    <property type="evidence" value="ECO:0007669"/>
    <property type="project" value="UniProtKB-EC"/>
</dbReference>
<keyword evidence="2 5" id="KW-0808">Transferase</keyword>
<keyword evidence="5" id="KW-0012">Acyltransferase</keyword>
<keyword evidence="3 5" id="KW-0378">Hydrolase</keyword>
<dbReference type="InterPro" id="IPR051792">
    <property type="entry name" value="GGT_bact"/>
</dbReference>
<accession>A0A7W3IPZ5</accession>
<gene>
    <name evidence="5" type="ORF">FHX74_000684</name>
</gene>
<dbReference type="EC" id="2.3.2.2" evidence="5"/>
<comment type="caution">
    <text evidence="5">The sequence shown here is derived from an EMBL/GenBank/DDBJ whole genome shotgun (WGS) entry which is preliminary data.</text>
</comment>
<proteinExistence type="inferred from homology"/>
<evidence type="ECO:0000256" key="2">
    <source>
        <dbReference type="ARBA" id="ARBA00022679"/>
    </source>
</evidence>
<protein>
    <submittedName>
        <fullName evidence="5">Gamma-glutamyltranspeptidase/glutathione hydrolase</fullName>
        <ecNumber evidence="5">2.3.2.2</ecNumber>
        <ecNumber evidence="5">3.4.19.13</ecNumber>
    </submittedName>
</protein>
<keyword evidence="6" id="KW-1185">Reference proteome</keyword>
<evidence type="ECO:0000313" key="6">
    <source>
        <dbReference type="Proteomes" id="UP000523079"/>
    </source>
</evidence>
<dbReference type="InterPro" id="IPR029055">
    <property type="entry name" value="Ntn_hydrolases_N"/>
</dbReference>
<comment type="similarity">
    <text evidence="1">Belongs to the gamma-glutamyltransferase family.</text>
</comment>
<keyword evidence="4" id="KW-0865">Zymogen</keyword>
<dbReference type="RefSeq" id="WP_182558640.1">
    <property type="nucleotide sequence ID" value="NZ_JACGWT010000001.1"/>
</dbReference>
<evidence type="ECO:0000313" key="5">
    <source>
        <dbReference type="EMBL" id="MBA8793090.1"/>
    </source>
</evidence>
<evidence type="ECO:0000256" key="1">
    <source>
        <dbReference type="ARBA" id="ARBA00009381"/>
    </source>
</evidence>
<dbReference type="SUPFAM" id="SSF56235">
    <property type="entry name" value="N-terminal nucleophile aminohydrolases (Ntn hydrolases)"/>
    <property type="match status" value="1"/>
</dbReference>
<dbReference type="GO" id="GO:0103068">
    <property type="term" value="F:leukotriene C4 gamma-glutamyl transferase activity"/>
    <property type="evidence" value="ECO:0007669"/>
    <property type="project" value="UniProtKB-EC"/>
</dbReference>
<sequence>MRIRAGVAAGHPATAAAGAEILRAGGSAADAAVAAMLVGCAAESIFNGLSGGGFATYYDAADGTVTCVDFFVAVPGLGGRTPGPGTPIEVRFVGQDMPYDVGPPTVAVPGNTAGAHHVWSRWGRLDWPQVVEPGRRASFGTPFPAAHAKLLPAVAQAMCVGEGARMFCDEAGHPLPAGAPLFHPDLHRAYELLARDPEALYRGELADALVDAVADGGALDHTDLEAYRVVEHPGRSVDLYAGTVHARGDDLDDVLGTLARAAAAVGADPLLDADAARGLVAALRGPERRAETTNLVAVDADGNACAMTTSLGLGSAVWVPGYGVHLNSMMGEGELIRSALPPGARMGSMMSPLVVLDAAGAPVLAAGAAGGSRIRPALVQTVLRMLAGADPQSAIDAPRLNAMEGRVRLEPGFAADVLHGLAADGEEVLVADGRDPYFGGVSAISRLGGGADPRRSGAVVMLDD</sequence>
<dbReference type="Gene3D" id="3.60.20.40">
    <property type="match status" value="1"/>
</dbReference>
<dbReference type="EC" id="3.4.19.13" evidence="5"/>